<dbReference type="PANTHER" id="PTHR43861:SF1">
    <property type="entry name" value="TRANS-ACONITATE 2-METHYLTRANSFERASE"/>
    <property type="match status" value="1"/>
</dbReference>
<dbReference type="Gene3D" id="3.40.50.150">
    <property type="entry name" value="Vaccinia Virus protein VP39"/>
    <property type="match status" value="1"/>
</dbReference>
<dbReference type="CDD" id="cd02440">
    <property type="entry name" value="AdoMet_MTases"/>
    <property type="match status" value="1"/>
</dbReference>
<dbReference type="InterPro" id="IPR029063">
    <property type="entry name" value="SAM-dependent_MTases_sf"/>
</dbReference>
<dbReference type="RefSeq" id="WP_307361706.1">
    <property type="nucleotide sequence ID" value="NZ_JAUSTB010000012.1"/>
</dbReference>
<sequence length="202" mass="22642">MTDIEAQVRRAYAGRAAEYTRLLGDIADMDERDRDCISRWALRIDGPVIDAGCGPGHWTDFLSQRGVDICGIDLVPEFIEIARSRFPAVPFRTSSFHTLALQDESLSGVLAWYSLIHLQPTELPAALAEFRRVLRPDGHFLVGFFEGPAAEPFQHAVTDAFYWSVPQMRVLLENAGFKVLDTEMRRDEGGRRPHAAMTATAH</sequence>
<proteinExistence type="predicted"/>
<evidence type="ECO:0000256" key="1">
    <source>
        <dbReference type="ARBA" id="ARBA00022603"/>
    </source>
</evidence>
<keyword evidence="5" id="KW-1185">Reference proteome</keyword>
<name>A0AAJ1SX91_9MICC</name>
<reference evidence="4 5" key="1">
    <citation type="submission" date="2023-07" db="EMBL/GenBank/DDBJ databases">
        <title>Sorghum-associated microbial communities from plants grown in Nebraska, USA.</title>
        <authorList>
            <person name="Schachtman D."/>
        </authorList>
    </citation>
    <scope>NUCLEOTIDE SEQUENCE [LARGE SCALE GENOMIC DNA]</scope>
    <source>
        <strain evidence="4 5">DS1001</strain>
    </source>
</reference>
<protein>
    <submittedName>
        <fullName evidence="4">Ubiquinone/menaquinone biosynthesis C-methylase UbiE</fullName>
    </submittedName>
</protein>
<dbReference type="EMBL" id="JAUSTB010000012">
    <property type="protein sequence ID" value="MDQ0147409.1"/>
    <property type="molecule type" value="Genomic_DNA"/>
</dbReference>
<dbReference type="Proteomes" id="UP001239267">
    <property type="component" value="Unassembled WGS sequence"/>
</dbReference>
<gene>
    <name evidence="4" type="ORF">J2T23_003319</name>
</gene>
<organism evidence="4 5">
    <name type="scientific">Pseudarthrobacter niigatensis</name>
    <dbReference type="NCBI Taxonomy" id="369935"/>
    <lineage>
        <taxon>Bacteria</taxon>
        <taxon>Bacillati</taxon>
        <taxon>Actinomycetota</taxon>
        <taxon>Actinomycetes</taxon>
        <taxon>Micrococcales</taxon>
        <taxon>Micrococcaceae</taxon>
        <taxon>Pseudarthrobacter</taxon>
    </lineage>
</organism>
<dbReference type="GO" id="GO:0032259">
    <property type="term" value="P:methylation"/>
    <property type="evidence" value="ECO:0007669"/>
    <property type="project" value="UniProtKB-KW"/>
</dbReference>
<feature type="domain" description="Methyltransferase" evidence="3">
    <location>
        <begin position="48"/>
        <end position="138"/>
    </location>
</feature>
<comment type="caution">
    <text evidence="4">The sequence shown here is derived from an EMBL/GenBank/DDBJ whole genome shotgun (WGS) entry which is preliminary data.</text>
</comment>
<dbReference type="GO" id="GO:0008168">
    <property type="term" value="F:methyltransferase activity"/>
    <property type="evidence" value="ECO:0007669"/>
    <property type="project" value="UniProtKB-KW"/>
</dbReference>
<evidence type="ECO:0000256" key="2">
    <source>
        <dbReference type="ARBA" id="ARBA00022679"/>
    </source>
</evidence>
<evidence type="ECO:0000259" key="3">
    <source>
        <dbReference type="Pfam" id="PF13649"/>
    </source>
</evidence>
<dbReference type="SUPFAM" id="SSF53335">
    <property type="entry name" value="S-adenosyl-L-methionine-dependent methyltransferases"/>
    <property type="match status" value="1"/>
</dbReference>
<dbReference type="PANTHER" id="PTHR43861">
    <property type="entry name" value="TRANS-ACONITATE 2-METHYLTRANSFERASE-RELATED"/>
    <property type="match status" value="1"/>
</dbReference>
<dbReference type="Pfam" id="PF13649">
    <property type="entry name" value="Methyltransf_25"/>
    <property type="match status" value="1"/>
</dbReference>
<keyword evidence="4" id="KW-0830">Ubiquinone</keyword>
<dbReference type="InterPro" id="IPR041698">
    <property type="entry name" value="Methyltransf_25"/>
</dbReference>
<keyword evidence="2" id="KW-0808">Transferase</keyword>
<keyword evidence="1" id="KW-0489">Methyltransferase</keyword>
<dbReference type="AlphaFoldDB" id="A0AAJ1SX91"/>
<evidence type="ECO:0000313" key="4">
    <source>
        <dbReference type="EMBL" id="MDQ0147409.1"/>
    </source>
</evidence>
<accession>A0AAJ1SX91</accession>
<evidence type="ECO:0000313" key="5">
    <source>
        <dbReference type="Proteomes" id="UP001239267"/>
    </source>
</evidence>